<feature type="transmembrane region" description="Helical" evidence="1">
    <location>
        <begin position="200"/>
        <end position="220"/>
    </location>
</feature>
<reference evidence="3 4" key="1">
    <citation type="submission" date="2016-07" db="EMBL/GenBank/DDBJ databases">
        <title>Pervasive Adenine N6-methylation of Active Genes in Fungi.</title>
        <authorList>
            <consortium name="DOE Joint Genome Institute"/>
            <person name="Mondo S.J."/>
            <person name="Dannebaum R.O."/>
            <person name="Kuo R.C."/>
            <person name="Labutti K."/>
            <person name="Haridas S."/>
            <person name="Kuo A."/>
            <person name="Salamov A."/>
            <person name="Ahrendt S.R."/>
            <person name="Lipzen A."/>
            <person name="Sullivan W."/>
            <person name="Andreopoulos W.B."/>
            <person name="Clum A."/>
            <person name="Lindquist E."/>
            <person name="Daum C."/>
            <person name="Ramamoorthy G.K."/>
            <person name="Gryganskyi A."/>
            <person name="Culley D."/>
            <person name="Magnuson J.K."/>
            <person name="James T.Y."/>
            <person name="O'Malley M.A."/>
            <person name="Stajich J.E."/>
            <person name="Spatafora J.W."/>
            <person name="Visel A."/>
            <person name="Grigoriev I.V."/>
        </authorList>
    </citation>
    <scope>NUCLEOTIDE SEQUENCE [LARGE SCALE GENOMIC DNA]</scope>
    <source>
        <strain evidence="3 4">CBS 115471</strain>
    </source>
</reference>
<comment type="caution">
    <text evidence="3">The sequence shown here is derived from an EMBL/GenBank/DDBJ whole genome shotgun (WGS) entry which is preliminary data.</text>
</comment>
<evidence type="ECO:0000313" key="3">
    <source>
        <dbReference type="EMBL" id="ORX97620.1"/>
    </source>
</evidence>
<keyword evidence="1" id="KW-0812">Transmembrane</keyword>
<evidence type="ECO:0000256" key="1">
    <source>
        <dbReference type="SAM" id="Phobius"/>
    </source>
</evidence>
<dbReference type="InterPro" id="IPR046529">
    <property type="entry name" value="DUF6594"/>
</dbReference>
<gene>
    <name evidence="3" type="ORF">BCR34DRAFT_496755</name>
</gene>
<accession>A0A1Y1YHV4</accession>
<feature type="transmembrane region" description="Helical" evidence="1">
    <location>
        <begin position="175"/>
        <end position="193"/>
    </location>
</feature>
<dbReference type="EMBL" id="MCFA01000231">
    <property type="protein sequence ID" value="ORX97620.1"/>
    <property type="molecule type" value="Genomic_DNA"/>
</dbReference>
<sequence>MQLYNDLFHIQNELARIKADLGRKKTTTGAQMSQLKRIMHDYANAIRDYEYMNQLTILPDLARNDNRIFLEVAFPELGSHPTFPFDTAYRTLNRNVVRKSDVVREILRKYLLRRLTWSPAERKANKVGYNKGDRPETYSLFVDRLARFIIAVGGGAALVVPMLIMSFHASRTKSLITVSISVVIFALSLSLGFSTDNKDTLTATATYAAVLVVFVGSSNVGP</sequence>
<dbReference type="STRING" id="1231657.A0A1Y1YHV4"/>
<name>A0A1Y1YHV4_9PLEO</name>
<dbReference type="OrthoDB" id="3546297at2759"/>
<organism evidence="3 4">
    <name type="scientific">Clohesyomyces aquaticus</name>
    <dbReference type="NCBI Taxonomy" id="1231657"/>
    <lineage>
        <taxon>Eukaryota</taxon>
        <taxon>Fungi</taxon>
        <taxon>Dikarya</taxon>
        <taxon>Ascomycota</taxon>
        <taxon>Pezizomycotina</taxon>
        <taxon>Dothideomycetes</taxon>
        <taxon>Pleosporomycetidae</taxon>
        <taxon>Pleosporales</taxon>
        <taxon>Lindgomycetaceae</taxon>
        <taxon>Clohesyomyces</taxon>
    </lineage>
</organism>
<feature type="transmembrane region" description="Helical" evidence="1">
    <location>
        <begin position="148"/>
        <end position="169"/>
    </location>
</feature>
<evidence type="ECO:0000313" key="4">
    <source>
        <dbReference type="Proteomes" id="UP000193144"/>
    </source>
</evidence>
<proteinExistence type="predicted"/>
<keyword evidence="1" id="KW-0472">Membrane</keyword>
<protein>
    <recommendedName>
        <fullName evidence="2">DUF6594 domain-containing protein</fullName>
    </recommendedName>
</protein>
<feature type="domain" description="DUF6594" evidence="2">
    <location>
        <begin position="7"/>
        <end position="212"/>
    </location>
</feature>
<dbReference type="AlphaFoldDB" id="A0A1Y1YHV4"/>
<dbReference type="Proteomes" id="UP000193144">
    <property type="component" value="Unassembled WGS sequence"/>
</dbReference>
<evidence type="ECO:0000259" key="2">
    <source>
        <dbReference type="Pfam" id="PF20237"/>
    </source>
</evidence>
<dbReference type="Pfam" id="PF20237">
    <property type="entry name" value="DUF6594"/>
    <property type="match status" value="1"/>
</dbReference>
<keyword evidence="1" id="KW-1133">Transmembrane helix</keyword>
<keyword evidence="4" id="KW-1185">Reference proteome</keyword>